<evidence type="ECO:0000256" key="5">
    <source>
        <dbReference type="ARBA" id="ARBA00022741"/>
    </source>
</evidence>
<dbReference type="GO" id="GO:0046983">
    <property type="term" value="F:protein dimerization activity"/>
    <property type="evidence" value="ECO:0007669"/>
    <property type="project" value="InterPro"/>
</dbReference>
<evidence type="ECO:0000256" key="2">
    <source>
        <dbReference type="ARBA" id="ARBA00012438"/>
    </source>
</evidence>
<dbReference type="EMBL" id="BONG01000006">
    <property type="protein sequence ID" value="GIF87887.1"/>
    <property type="molecule type" value="Genomic_DNA"/>
</dbReference>
<dbReference type="EC" id="2.7.13.3" evidence="2"/>
<keyword evidence="10" id="KW-1133">Transmembrane helix</keyword>
<evidence type="ECO:0000256" key="9">
    <source>
        <dbReference type="SAM" id="MobiDB-lite"/>
    </source>
</evidence>
<evidence type="ECO:0000259" key="12">
    <source>
        <dbReference type="Pfam" id="PF07730"/>
    </source>
</evidence>
<dbReference type="Gene3D" id="1.20.5.1930">
    <property type="match status" value="1"/>
</dbReference>
<keyword evidence="8" id="KW-0902">Two-component regulatory system</keyword>
<feature type="domain" description="Signal transduction histidine kinase subgroup 3 dimerisation and phosphoacceptor" evidence="12">
    <location>
        <begin position="186"/>
        <end position="249"/>
    </location>
</feature>
<feature type="compositionally biased region" description="Polar residues" evidence="9">
    <location>
        <begin position="407"/>
        <end position="416"/>
    </location>
</feature>
<reference evidence="13 14" key="1">
    <citation type="submission" date="2021-01" db="EMBL/GenBank/DDBJ databases">
        <title>Whole genome shotgun sequence of Catellatospora chokoriensis NBRC 107358.</title>
        <authorList>
            <person name="Komaki H."/>
            <person name="Tamura T."/>
        </authorList>
    </citation>
    <scope>NUCLEOTIDE SEQUENCE [LARGE SCALE GENOMIC DNA]</scope>
    <source>
        <strain evidence="13 14">NBRC 107358</strain>
    </source>
</reference>
<protein>
    <recommendedName>
        <fullName evidence="2">histidine kinase</fullName>
        <ecNumber evidence="2">2.7.13.3</ecNumber>
    </recommendedName>
</protein>
<evidence type="ECO:0000313" key="14">
    <source>
        <dbReference type="Proteomes" id="UP000619293"/>
    </source>
</evidence>
<dbReference type="Pfam" id="PF07730">
    <property type="entry name" value="HisKA_3"/>
    <property type="match status" value="1"/>
</dbReference>
<evidence type="ECO:0000256" key="4">
    <source>
        <dbReference type="ARBA" id="ARBA00022679"/>
    </source>
</evidence>
<evidence type="ECO:0000313" key="13">
    <source>
        <dbReference type="EMBL" id="GIF87887.1"/>
    </source>
</evidence>
<dbReference type="PANTHER" id="PTHR24421:SF10">
    <property type="entry name" value="NITRATE_NITRITE SENSOR PROTEIN NARQ"/>
    <property type="match status" value="1"/>
</dbReference>
<keyword evidence="5" id="KW-0547">Nucleotide-binding</keyword>
<feature type="domain" description="Histidine kinase/HSP90-like ATPase" evidence="11">
    <location>
        <begin position="300"/>
        <end position="390"/>
    </location>
</feature>
<name>A0A8J3JN23_9ACTN</name>
<proteinExistence type="predicted"/>
<evidence type="ECO:0000256" key="1">
    <source>
        <dbReference type="ARBA" id="ARBA00000085"/>
    </source>
</evidence>
<dbReference type="Pfam" id="PF02518">
    <property type="entry name" value="HATPase_c"/>
    <property type="match status" value="1"/>
</dbReference>
<organism evidence="13 14">
    <name type="scientific">Catellatospora chokoriensis</name>
    <dbReference type="NCBI Taxonomy" id="310353"/>
    <lineage>
        <taxon>Bacteria</taxon>
        <taxon>Bacillati</taxon>
        <taxon>Actinomycetota</taxon>
        <taxon>Actinomycetes</taxon>
        <taxon>Micromonosporales</taxon>
        <taxon>Micromonosporaceae</taxon>
        <taxon>Catellatospora</taxon>
    </lineage>
</organism>
<feature type="transmembrane region" description="Helical" evidence="10">
    <location>
        <begin position="107"/>
        <end position="124"/>
    </location>
</feature>
<dbReference type="AlphaFoldDB" id="A0A8J3JN23"/>
<feature type="transmembrane region" description="Helical" evidence="10">
    <location>
        <begin position="136"/>
        <end position="156"/>
    </location>
</feature>
<dbReference type="InterPro" id="IPR003594">
    <property type="entry name" value="HATPase_dom"/>
</dbReference>
<feature type="transmembrane region" description="Helical" evidence="10">
    <location>
        <begin position="75"/>
        <end position="101"/>
    </location>
</feature>
<dbReference type="SUPFAM" id="SSF55874">
    <property type="entry name" value="ATPase domain of HSP90 chaperone/DNA topoisomerase II/histidine kinase"/>
    <property type="match status" value="1"/>
</dbReference>
<dbReference type="Proteomes" id="UP000619293">
    <property type="component" value="Unassembled WGS sequence"/>
</dbReference>
<feature type="region of interest" description="Disordered" evidence="9">
    <location>
        <begin position="392"/>
        <end position="416"/>
    </location>
</feature>
<dbReference type="InterPro" id="IPR050482">
    <property type="entry name" value="Sensor_HK_TwoCompSys"/>
</dbReference>
<dbReference type="GO" id="GO:0005524">
    <property type="term" value="F:ATP binding"/>
    <property type="evidence" value="ECO:0007669"/>
    <property type="project" value="UniProtKB-KW"/>
</dbReference>
<evidence type="ECO:0000256" key="3">
    <source>
        <dbReference type="ARBA" id="ARBA00022553"/>
    </source>
</evidence>
<keyword evidence="10" id="KW-0812">Transmembrane</keyword>
<evidence type="ECO:0000256" key="8">
    <source>
        <dbReference type="ARBA" id="ARBA00023012"/>
    </source>
</evidence>
<keyword evidence="10" id="KW-0472">Membrane</keyword>
<dbReference type="GO" id="GO:0000155">
    <property type="term" value="F:phosphorelay sensor kinase activity"/>
    <property type="evidence" value="ECO:0007669"/>
    <property type="project" value="InterPro"/>
</dbReference>
<keyword evidence="7" id="KW-0067">ATP-binding</keyword>
<evidence type="ECO:0000256" key="7">
    <source>
        <dbReference type="ARBA" id="ARBA00022840"/>
    </source>
</evidence>
<dbReference type="InterPro" id="IPR011712">
    <property type="entry name" value="Sig_transdc_His_kin_sub3_dim/P"/>
</dbReference>
<keyword evidence="6 13" id="KW-0418">Kinase</keyword>
<dbReference type="Gene3D" id="3.30.565.10">
    <property type="entry name" value="Histidine kinase-like ATPase, C-terminal domain"/>
    <property type="match status" value="1"/>
</dbReference>
<comment type="catalytic activity">
    <reaction evidence="1">
        <text>ATP + protein L-histidine = ADP + protein N-phospho-L-histidine.</text>
        <dbReference type="EC" id="2.7.13.3"/>
    </reaction>
</comment>
<evidence type="ECO:0000256" key="10">
    <source>
        <dbReference type="SAM" id="Phobius"/>
    </source>
</evidence>
<dbReference type="InterPro" id="IPR036890">
    <property type="entry name" value="HATPase_C_sf"/>
</dbReference>
<comment type="caution">
    <text evidence="13">The sequence shown here is derived from an EMBL/GenBank/DDBJ whole genome shotgun (WGS) entry which is preliminary data.</text>
</comment>
<dbReference type="PANTHER" id="PTHR24421">
    <property type="entry name" value="NITRATE/NITRITE SENSOR PROTEIN NARX-RELATED"/>
    <property type="match status" value="1"/>
</dbReference>
<keyword evidence="3" id="KW-0597">Phosphoprotein</keyword>
<feature type="transmembrane region" description="Helical" evidence="10">
    <location>
        <begin position="50"/>
        <end position="68"/>
    </location>
</feature>
<gene>
    <name evidence="13" type="ORF">Cch02nite_13310</name>
</gene>
<dbReference type="GO" id="GO:0016020">
    <property type="term" value="C:membrane"/>
    <property type="evidence" value="ECO:0007669"/>
    <property type="project" value="InterPro"/>
</dbReference>
<keyword evidence="14" id="KW-1185">Reference proteome</keyword>
<evidence type="ECO:0000259" key="11">
    <source>
        <dbReference type="Pfam" id="PF02518"/>
    </source>
</evidence>
<feature type="transmembrane region" description="Helical" evidence="10">
    <location>
        <begin position="21"/>
        <end position="38"/>
    </location>
</feature>
<dbReference type="CDD" id="cd16917">
    <property type="entry name" value="HATPase_UhpB-NarQ-NarX-like"/>
    <property type="match status" value="1"/>
</dbReference>
<accession>A0A8J3JN23</accession>
<evidence type="ECO:0000256" key="6">
    <source>
        <dbReference type="ARBA" id="ARBA00022777"/>
    </source>
</evidence>
<keyword evidence="4" id="KW-0808">Transferase</keyword>
<sequence length="416" mass="43777">MSGMGDLRPRMPGDAADKPRLTWFDFVITAVALIVGQIDELVGAGSPGLLGHSVIAEVLTLAAGLSLLARRRWPLLVTLFVAACHLLAFTPFVFAVMMYTMGVITRQWWQLGVLSVFGVGVQALSAAEGLAPDVRAWAYTLSFALGPLLLGCAAGVRQDLVVSLRARAGDLERERDMMAQTARRAERARIAREMHDVVAHRVSNMVVTATALQSVPEAQAPTVRLEVDRIRDEGREALTELRGLLGLLNARGAPGDKAPLAPQPAARDLPALVERMRGVGRMPVELDVTGFPELLADRTQRAVYRLVQESLTNAVKHAPGAPVRVGVRCAADGVHVTVENDRPPGGRGAGLPSSGHGLIGLSERVDLLGGEFAALPLPAGGFRVTAVIPPAGQPKAVPPGGGVAAQPQVSAGEGNS</sequence>